<gene>
    <name evidence="2" type="ORF">SAMN02745673_02890</name>
</gene>
<dbReference type="AlphaFoldDB" id="A0A1T4RQE0"/>
<feature type="compositionally biased region" description="Basic and acidic residues" evidence="1">
    <location>
        <begin position="97"/>
        <end position="106"/>
    </location>
</feature>
<feature type="compositionally biased region" description="Low complexity" evidence="1">
    <location>
        <begin position="56"/>
        <end position="75"/>
    </location>
</feature>
<keyword evidence="3" id="KW-1185">Reference proteome</keyword>
<dbReference type="Proteomes" id="UP000190637">
    <property type="component" value="Unassembled WGS sequence"/>
</dbReference>
<name>A0A1T4RQE0_9ACTN</name>
<proteinExistence type="predicted"/>
<evidence type="ECO:0000256" key="1">
    <source>
        <dbReference type="SAM" id="MobiDB-lite"/>
    </source>
</evidence>
<feature type="region of interest" description="Disordered" evidence="1">
    <location>
        <begin position="27"/>
        <end position="126"/>
    </location>
</feature>
<protein>
    <submittedName>
        <fullName evidence="2">Uncharacterized protein</fullName>
    </submittedName>
</protein>
<sequence length="126" mass="13617">MSDVELTADGFDEVISGNGVVIIGLRIDRCGPGPDPPWCARRSAPRYRSRARTTVPSGRWRGSSRPRSGTPSPDGWTRTDRRDPASRLSALTAAPRDPGERSDRARSVVGPGPLPLSVDNARGHYI</sequence>
<accession>A0A1T4RQE0</accession>
<reference evidence="2 3" key="1">
    <citation type="submission" date="2017-02" db="EMBL/GenBank/DDBJ databases">
        <authorList>
            <person name="Peterson S.W."/>
        </authorList>
    </citation>
    <scope>NUCLEOTIDE SEQUENCE [LARGE SCALE GENOMIC DNA]</scope>
    <source>
        <strain evidence="2 3">DSM 45154</strain>
    </source>
</reference>
<evidence type="ECO:0000313" key="2">
    <source>
        <dbReference type="EMBL" id="SKA18219.1"/>
    </source>
</evidence>
<dbReference type="EMBL" id="FUWS01000007">
    <property type="protein sequence ID" value="SKA18219.1"/>
    <property type="molecule type" value="Genomic_DNA"/>
</dbReference>
<evidence type="ECO:0000313" key="3">
    <source>
        <dbReference type="Proteomes" id="UP000190637"/>
    </source>
</evidence>
<organism evidence="2 3">
    <name type="scientific">Marinactinospora thermotolerans DSM 45154</name>
    <dbReference type="NCBI Taxonomy" id="1122192"/>
    <lineage>
        <taxon>Bacteria</taxon>
        <taxon>Bacillati</taxon>
        <taxon>Actinomycetota</taxon>
        <taxon>Actinomycetes</taxon>
        <taxon>Streptosporangiales</taxon>
        <taxon>Nocardiopsidaceae</taxon>
        <taxon>Marinactinospora</taxon>
    </lineage>
</organism>